<evidence type="ECO:0000313" key="5">
    <source>
        <dbReference type="EMBL" id="CUQ67377.1"/>
    </source>
</evidence>
<sequence>MKSVEQKGISWWIALIFIIGLFVLPNLMANSLSKIWLRMPGLDKPVHFLAFVAGFLVVYFALLRSPWPRDERNKIGLAAGFTLAVAVADEAQQALMRIGRTAESGDLVADTAGILVGVVVVRSRQLGMKWAVPLILLLLVPVAGVTAKTHHDLKHYNLGMLYEREKDYQKAREEYQLALDSGFESAQLYNAIAWLDIEFLDADPKLVEPYAARAFALDPDNPDILDTYGWVLVQAGKIYDGLPLIEKAKRLKPDIYCIDLHLGATHLALGMRHQAIQFLREQVNRTGSDRFGQAAARLLAQIEQSSSLRHTNRLIG</sequence>
<dbReference type="InterPro" id="IPR011990">
    <property type="entry name" value="TPR-like_helical_dom_sf"/>
</dbReference>
<dbReference type="AlphaFoldDB" id="A0A0S4KSD1"/>
<proteinExistence type="predicted"/>
<dbReference type="KEGG" id="nio:NITINOP_2405"/>
<dbReference type="InterPro" id="IPR013105">
    <property type="entry name" value="TPR_2"/>
</dbReference>
<dbReference type="SUPFAM" id="SSF81901">
    <property type="entry name" value="HCP-like"/>
    <property type="match status" value="1"/>
</dbReference>
<organism evidence="5 6">
    <name type="scientific">Candidatus Nitrospira inopinata</name>
    <dbReference type="NCBI Taxonomy" id="1715989"/>
    <lineage>
        <taxon>Bacteria</taxon>
        <taxon>Pseudomonadati</taxon>
        <taxon>Nitrospirota</taxon>
        <taxon>Nitrospiria</taxon>
        <taxon>Nitrospirales</taxon>
        <taxon>Nitrospiraceae</taxon>
        <taxon>Nitrospira</taxon>
    </lineage>
</organism>
<dbReference type="InterPro" id="IPR006976">
    <property type="entry name" value="VanZ-like"/>
</dbReference>
<keyword evidence="1" id="KW-0677">Repeat</keyword>
<name>A0A0S4KSD1_9BACT</name>
<evidence type="ECO:0000256" key="3">
    <source>
        <dbReference type="SAM" id="Phobius"/>
    </source>
</evidence>
<dbReference type="NCBIfam" id="NF037970">
    <property type="entry name" value="vanZ_1"/>
    <property type="match status" value="1"/>
</dbReference>
<feature type="domain" description="VanZ-like" evidence="4">
    <location>
        <begin position="39"/>
        <end position="122"/>
    </location>
</feature>
<keyword evidence="6" id="KW-1185">Reference proteome</keyword>
<evidence type="ECO:0000256" key="1">
    <source>
        <dbReference type="ARBA" id="ARBA00022737"/>
    </source>
</evidence>
<feature type="transmembrane region" description="Helical" evidence="3">
    <location>
        <begin position="9"/>
        <end position="28"/>
    </location>
</feature>
<reference evidence="6" key="1">
    <citation type="submission" date="2015-09" db="EMBL/GenBank/DDBJ databases">
        <authorList>
            <person name="Daims H."/>
        </authorList>
    </citation>
    <scope>NUCLEOTIDE SEQUENCE [LARGE SCALE GENOMIC DNA]</scope>
</reference>
<protein>
    <recommendedName>
        <fullName evidence="4">VanZ-like domain-containing protein</fullName>
    </recommendedName>
</protein>
<dbReference type="Pfam" id="PF07719">
    <property type="entry name" value="TPR_2"/>
    <property type="match status" value="1"/>
</dbReference>
<dbReference type="STRING" id="1715989.NITINOP_2405"/>
<evidence type="ECO:0000313" key="6">
    <source>
        <dbReference type="Proteomes" id="UP000066284"/>
    </source>
</evidence>
<feature type="transmembrane region" description="Helical" evidence="3">
    <location>
        <begin position="130"/>
        <end position="147"/>
    </location>
</feature>
<keyword evidence="3" id="KW-1133">Transmembrane helix</keyword>
<dbReference type="Pfam" id="PF04892">
    <property type="entry name" value="VanZ"/>
    <property type="match status" value="1"/>
</dbReference>
<gene>
    <name evidence="5" type="ORF">NITINOP_2405</name>
</gene>
<keyword evidence="3" id="KW-0472">Membrane</keyword>
<dbReference type="EMBL" id="LN885086">
    <property type="protein sequence ID" value="CUQ67377.1"/>
    <property type="molecule type" value="Genomic_DNA"/>
</dbReference>
<keyword evidence="2" id="KW-0802">TPR repeat</keyword>
<dbReference type="Proteomes" id="UP000066284">
    <property type="component" value="Chromosome 1"/>
</dbReference>
<keyword evidence="3" id="KW-0812">Transmembrane</keyword>
<accession>A0A0S4KSD1</accession>
<dbReference type="Gene3D" id="1.25.40.10">
    <property type="entry name" value="Tetratricopeptide repeat domain"/>
    <property type="match status" value="1"/>
</dbReference>
<dbReference type="RefSeq" id="WP_062485657.1">
    <property type="nucleotide sequence ID" value="NZ_LN885086.1"/>
</dbReference>
<feature type="transmembrane region" description="Helical" evidence="3">
    <location>
        <begin position="48"/>
        <end position="67"/>
    </location>
</feature>
<evidence type="ECO:0000256" key="2">
    <source>
        <dbReference type="ARBA" id="ARBA00022803"/>
    </source>
</evidence>
<evidence type="ECO:0000259" key="4">
    <source>
        <dbReference type="Pfam" id="PF04892"/>
    </source>
</evidence>